<reference evidence="2 3" key="1">
    <citation type="submission" date="2019-07" db="EMBL/GenBank/DDBJ databases">
        <title>Genome sequence of 2 isolates from Red Sea Mangroves.</title>
        <authorList>
            <person name="Sefrji F."/>
            <person name="Michoud G."/>
            <person name="Merlino G."/>
            <person name="Daffonchio D."/>
        </authorList>
    </citation>
    <scope>NUCLEOTIDE SEQUENCE [LARGE SCALE GENOMIC DNA]</scope>
    <source>
        <strain evidence="2 3">R1DC41</strain>
    </source>
</reference>
<protein>
    <recommendedName>
        <fullName evidence="4">PepSY domain-containing protein</fullName>
    </recommendedName>
</protein>
<feature type="signal peptide" evidence="1">
    <location>
        <begin position="1"/>
        <end position="20"/>
    </location>
</feature>
<evidence type="ECO:0000313" key="3">
    <source>
        <dbReference type="Proteomes" id="UP000593626"/>
    </source>
</evidence>
<dbReference type="RefSeq" id="WP_239671937.1">
    <property type="nucleotide sequence ID" value="NZ_CP049742.1"/>
</dbReference>
<keyword evidence="1" id="KW-0732">Signal</keyword>
<proteinExistence type="predicted"/>
<dbReference type="AlphaFoldDB" id="A0A7S8HG74"/>
<keyword evidence="3" id="KW-1185">Reference proteome</keyword>
<accession>A0A7S8HG74</accession>
<organism evidence="2 3">
    <name type="scientific">Mangrovibacillus cuniculi</name>
    <dbReference type="NCBI Taxonomy" id="2593652"/>
    <lineage>
        <taxon>Bacteria</taxon>
        <taxon>Bacillati</taxon>
        <taxon>Bacillota</taxon>
        <taxon>Bacilli</taxon>
        <taxon>Bacillales</taxon>
        <taxon>Bacillaceae</taxon>
        <taxon>Mangrovibacillus</taxon>
    </lineage>
</organism>
<dbReference type="Proteomes" id="UP000593626">
    <property type="component" value="Chromosome"/>
</dbReference>
<sequence>MKNSSFLLGLLVGSVSSVLAYQVTQKKVNASPEKALQRVKSAFQQHYTVTGSWIHLKPETLVREKIETSIYNAGLTVKDQDTMRSFSLQLDASTGAVISIHLEK</sequence>
<dbReference type="EMBL" id="CP049742">
    <property type="protein sequence ID" value="QPC47271.1"/>
    <property type="molecule type" value="Genomic_DNA"/>
</dbReference>
<evidence type="ECO:0008006" key="4">
    <source>
        <dbReference type="Google" id="ProtNLM"/>
    </source>
</evidence>
<evidence type="ECO:0000256" key="1">
    <source>
        <dbReference type="SAM" id="SignalP"/>
    </source>
</evidence>
<gene>
    <name evidence="2" type="ORF">G8O30_09945</name>
</gene>
<name>A0A7S8HG74_9BACI</name>
<dbReference type="KEGG" id="mcui:G8O30_09945"/>
<evidence type="ECO:0000313" key="2">
    <source>
        <dbReference type="EMBL" id="QPC47271.1"/>
    </source>
</evidence>
<feature type="chain" id="PRO_5038582217" description="PepSY domain-containing protein" evidence="1">
    <location>
        <begin position="21"/>
        <end position="104"/>
    </location>
</feature>